<name>A0AAV9HKG1_9PEZI</name>
<dbReference type="Proteomes" id="UP001321749">
    <property type="component" value="Unassembled WGS sequence"/>
</dbReference>
<gene>
    <name evidence="1" type="ORF">QBC42DRAFT_347294</name>
</gene>
<reference evidence="1" key="2">
    <citation type="submission" date="2023-06" db="EMBL/GenBank/DDBJ databases">
        <authorList>
            <consortium name="Lawrence Berkeley National Laboratory"/>
            <person name="Mondo S.J."/>
            <person name="Hensen N."/>
            <person name="Bonometti L."/>
            <person name="Westerberg I."/>
            <person name="Brannstrom I.O."/>
            <person name="Guillou S."/>
            <person name="Cros-Aarteil S."/>
            <person name="Calhoun S."/>
            <person name="Haridas S."/>
            <person name="Kuo A."/>
            <person name="Pangilinan J."/>
            <person name="Riley R."/>
            <person name="Labutti K."/>
            <person name="Andreopoulos B."/>
            <person name="Lipzen A."/>
            <person name="Chen C."/>
            <person name="Yanf M."/>
            <person name="Daum C."/>
            <person name="Ng V."/>
            <person name="Clum A."/>
            <person name="Steindorff A."/>
            <person name="Ohm R."/>
            <person name="Martin F."/>
            <person name="Silar P."/>
            <person name="Natvig D."/>
            <person name="Lalanne C."/>
            <person name="Gautier V."/>
            <person name="Ament-Velasquez S.L."/>
            <person name="Kruys A."/>
            <person name="Hutchinson M.I."/>
            <person name="Powell A.J."/>
            <person name="Barry K."/>
            <person name="Miller A.N."/>
            <person name="Grigoriev I.V."/>
            <person name="Debuchy R."/>
            <person name="Gladieux P."/>
            <person name="Thoren M.H."/>
            <person name="Johannesson H."/>
        </authorList>
    </citation>
    <scope>NUCLEOTIDE SEQUENCE</scope>
    <source>
        <strain evidence="1">PSN324</strain>
    </source>
</reference>
<reference evidence="1" key="1">
    <citation type="journal article" date="2023" name="Mol. Phylogenet. Evol.">
        <title>Genome-scale phylogeny and comparative genomics of the fungal order Sordariales.</title>
        <authorList>
            <person name="Hensen N."/>
            <person name="Bonometti L."/>
            <person name="Westerberg I."/>
            <person name="Brannstrom I.O."/>
            <person name="Guillou S."/>
            <person name="Cros-Aarteil S."/>
            <person name="Calhoun S."/>
            <person name="Haridas S."/>
            <person name="Kuo A."/>
            <person name="Mondo S."/>
            <person name="Pangilinan J."/>
            <person name="Riley R."/>
            <person name="LaButti K."/>
            <person name="Andreopoulos B."/>
            <person name="Lipzen A."/>
            <person name="Chen C."/>
            <person name="Yan M."/>
            <person name="Daum C."/>
            <person name="Ng V."/>
            <person name="Clum A."/>
            <person name="Steindorff A."/>
            <person name="Ohm R.A."/>
            <person name="Martin F."/>
            <person name="Silar P."/>
            <person name="Natvig D.O."/>
            <person name="Lalanne C."/>
            <person name="Gautier V."/>
            <person name="Ament-Velasquez S.L."/>
            <person name="Kruys A."/>
            <person name="Hutchinson M.I."/>
            <person name="Powell A.J."/>
            <person name="Barry K."/>
            <person name="Miller A.N."/>
            <person name="Grigoriev I.V."/>
            <person name="Debuchy R."/>
            <person name="Gladieux P."/>
            <person name="Hiltunen Thoren M."/>
            <person name="Johannesson H."/>
        </authorList>
    </citation>
    <scope>NUCLEOTIDE SEQUENCE</scope>
    <source>
        <strain evidence="1">PSN324</strain>
    </source>
</reference>
<evidence type="ECO:0000313" key="1">
    <source>
        <dbReference type="EMBL" id="KAK4461342.1"/>
    </source>
</evidence>
<comment type="caution">
    <text evidence="1">The sequence shown here is derived from an EMBL/GenBank/DDBJ whole genome shotgun (WGS) entry which is preliminary data.</text>
</comment>
<organism evidence="1 2">
    <name type="scientific">Cladorrhinum samala</name>
    <dbReference type="NCBI Taxonomy" id="585594"/>
    <lineage>
        <taxon>Eukaryota</taxon>
        <taxon>Fungi</taxon>
        <taxon>Dikarya</taxon>
        <taxon>Ascomycota</taxon>
        <taxon>Pezizomycotina</taxon>
        <taxon>Sordariomycetes</taxon>
        <taxon>Sordariomycetidae</taxon>
        <taxon>Sordariales</taxon>
        <taxon>Podosporaceae</taxon>
        <taxon>Cladorrhinum</taxon>
    </lineage>
</organism>
<keyword evidence="2" id="KW-1185">Reference proteome</keyword>
<protein>
    <submittedName>
        <fullName evidence="1">Uncharacterized protein</fullName>
    </submittedName>
</protein>
<evidence type="ECO:0000313" key="2">
    <source>
        <dbReference type="Proteomes" id="UP001321749"/>
    </source>
</evidence>
<dbReference type="EMBL" id="MU864993">
    <property type="protein sequence ID" value="KAK4461342.1"/>
    <property type="molecule type" value="Genomic_DNA"/>
</dbReference>
<dbReference type="AlphaFoldDB" id="A0AAV9HKG1"/>
<accession>A0AAV9HKG1</accession>
<sequence>MADSETTTVTLTPPSEFLSACPKFRILVLGTPESTKQLLFSEVFGVDLEKRLVSDLFEPDHDIEKELDLLGQNSRLAIHASPNFWSGDEKIYDRVLDFLKSRSAAAKPQDQIHCIWYCVASEESRGVGELEKRFFAEGLSQIATPHVPVVLVFTKYEEFTSQVRLEWSRGSAERGLSKVAVSHILRDLAGKRFEQNIAAKWDGLLSAQTPRVCVSSDDADDDDNRSFEQLVLSTLTVLRDRNVKYTFAAAQRHSPSISTQFCADVATSYFEVDTGHARKVHGVDMRDILPDFFAKAIQIFNLRGVDPEASLNDVPSVESTLLARILDSTFGSNQKPLLAESLHRSGTEPGSILLNLSPHERAVLLAQALAGIILFLHTLASDTARRDGGQRAIARALKEEETRDESGGGSTGKKLLLETIEASPIFAECLNLKREVSELIRAAVEAQAERLEGGSDGAHAGRAGPRRIVVEDDSELQEISMSFVNDHRAPGDVVLPCGLTILPLN</sequence>
<proteinExistence type="predicted"/>